<keyword evidence="22" id="KW-1185">Reference proteome</keyword>
<evidence type="ECO:0000256" key="2">
    <source>
        <dbReference type="ARBA" id="ARBA00003273"/>
    </source>
</evidence>
<evidence type="ECO:0000256" key="6">
    <source>
        <dbReference type="ARBA" id="ARBA00022670"/>
    </source>
</evidence>
<keyword evidence="14" id="KW-0325">Glycoprotein</keyword>
<keyword evidence="10 15" id="KW-0862">Zinc</keyword>
<organism evidence="21 22">
    <name type="scientific">Asterophora parasitica</name>
    <dbReference type="NCBI Taxonomy" id="117018"/>
    <lineage>
        <taxon>Eukaryota</taxon>
        <taxon>Fungi</taxon>
        <taxon>Dikarya</taxon>
        <taxon>Basidiomycota</taxon>
        <taxon>Agaricomycotina</taxon>
        <taxon>Agaricomycetes</taxon>
        <taxon>Agaricomycetidae</taxon>
        <taxon>Agaricales</taxon>
        <taxon>Tricholomatineae</taxon>
        <taxon>Lyophyllaceae</taxon>
        <taxon>Asterophora</taxon>
    </lineage>
</organism>
<dbReference type="Pfam" id="PF22250">
    <property type="entry name" value="PFF1_C"/>
    <property type="match status" value="1"/>
</dbReference>
<feature type="transmembrane region" description="Helical" evidence="17">
    <location>
        <begin position="479"/>
        <end position="497"/>
    </location>
</feature>
<evidence type="ECO:0000256" key="15">
    <source>
        <dbReference type="RuleBase" id="RU361240"/>
    </source>
</evidence>
<proteinExistence type="inferred from homology"/>
<keyword evidence="13 17" id="KW-0472">Membrane</keyword>
<evidence type="ECO:0000256" key="16">
    <source>
        <dbReference type="SAM" id="MobiDB-lite"/>
    </source>
</evidence>
<evidence type="ECO:0000256" key="4">
    <source>
        <dbReference type="ARBA" id="ARBA00010918"/>
    </source>
</evidence>
<feature type="domain" description="Peptidase M28" evidence="18">
    <location>
        <begin position="108"/>
        <end position="283"/>
    </location>
</feature>
<evidence type="ECO:0000256" key="13">
    <source>
        <dbReference type="ARBA" id="ARBA00023136"/>
    </source>
</evidence>
<dbReference type="PANTHER" id="PTHR12147:SF58">
    <property type="entry name" value="VACUOLAR MEMBRANE PROTEASE"/>
    <property type="match status" value="1"/>
</dbReference>
<comment type="subcellular location">
    <subcellularLocation>
        <location evidence="3">Vacuole membrane</location>
        <topology evidence="3">Multi-pass membrane protein</topology>
    </subcellularLocation>
</comment>
<dbReference type="EMBL" id="JABCKV010000004">
    <property type="protein sequence ID" value="KAG5648253.1"/>
    <property type="molecule type" value="Genomic_DNA"/>
</dbReference>
<keyword evidence="9 15" id="KW-0378">Hydrolase</keyword>
<dbReference type="OrthoDB" id="76293at2759"/>
<comment type="similarity">
    <text evidence="4 15">Belongs to the peptidase M28 family.</text>
</comment>
<reference evidence="21" key="1">
    <citation type="submission" date="2020-07" db="EMBL/GenBank/DDBJ databases">
        <authorList>
            <person name="Nieuwenhuis M."/>
            <person name="Van De Peppel L.J.J."/>
        </authorList>
    </citation>
    <scope>NUCLEOTIDE SEQUENCE</scope>
    <source>
        <strain evidence="21">AP01</strain>
        <tissue evidence="21">Mycelium</tissue>
    </source>
</reference>
<feature type="region of interest" description="Disordered" evidence="16">
    <location>
        <begin position="751"/>
        <end position="778"/>
    </location>
</feature>
<feature type="transmembrane region" description="Helical" evidence="17">
    <location>
        <begin position="336"/>
        <end position="354"/>
    </location>
</feature>
<keyword evidence="12" id="KW-0482">Metalloprotease</keyword>
<evidence type="ECO:0000256" key="7">
    <source>
        <dbReference type="ARBA" id="ARBA00022692"/>
    </source>
</evidence>
<dbReference type="Proteomes" id="UP000775547">
    <property type="component" value="Unassembled WGS sequence"/>
</dbReference>
<gene>
    <name evidence="21" type="ORF">DXG03_006211</name>
</gene>
<dbReference type="InterPro" id="IPR007484">
    <property type="entry name" value="Peptidase_M28"/>
</dbReference>
<evidence type="ECO:0000256" key="11">
    <source>
        <dbReference type="ARBA" id="ARBA00022989"/>
    </source>
</evidence>
<evidence type="ECO:0000256" key="5">
    <source>
        <dbReference type="ARBA" id="ARBA00022554"/>
    </source>
</evidence>
<feature type="transmembrane region" description="Helical" evidence="17">
    <location>
        <begin position="413"/>
        <end position="435"/>
    </location>
</feature>
<dbReference type="SUPFAM" id="SSF53187">
    <property type="entry name" value="Zn-dependent exopeptidases"/>
    <property type="match status" value="1"/>
</dbReference>
<dbReference type="InterPro" id="IPR045175">
    <property type="entry name" value="M28_fam"/>
</dbReference>
<evidence type="ECO:0000256" key="14">
    <source>
        <dbReference type="ARBA" id="ARBA00023180"/>
    </source>
</evidence>
<dbReference type="Pfam" id="PF22251">
    <property type="entry name" value="PFF1_TM"/>
    <property type="match status" value="1"/>
</dbReference>
<evidence type="ECO:0000256" key="12">
    <source>
        <dbReference type="ARBA" id="ARBA00023049"/>
    </source>
</evidence>
<dbReference type="GO" id="GO:0008235">
    <property type="term" value="F:metalloexopeptidase activity"/>
    <property type="evidence" value="ECO:0007669"/>
    <property type="project" value="InterPro"/>
</dbReference>
<comment type="caution">
    <text evidence="21">The sequence shown here is derived from an EMBL/GenBank/DDBJ whole genome shotgun (WGS) entry which is preliminary data.</text>
</comment>
<evidence type="ECO:0000259" key="20">
    <source>
        <dbReference type="Pfam" id="PF22251"/>
    </source>
</evidence>
<reference evidence="21" key="2">
    <citation type="submission" date="2021-10" db="EMBL/GenBank/DDBJ databases">
        <title>Phylogenomics reveals ancestral predisposition of the termite-cultivated fungus Termitomyces towards a domesticated lifestyle.</title>
        <authorList>
            <person name="Auxier B."/>
            <person name="Grum-Grzhimaylo A."/>
            <person name="Cardenas M.E."/>
            <person name="Lodge J.D."/>
            <person name="Laessoe T."/>
            <person name="Pedersen O."/>
            <person name="Smith M.E."/>
            <person name="Kuyper T.W."/>
            <person name="Franco-Molano E.A."/>
            <person name="Baroni T.J."/>
            <person name="Aanen D.K."/>
        </authorList>
    </citation>
    <scope>NUCLEOTIDE SEQUENCE</scope>
    <source>
        <strain evidence="21">AP01</strain>
        <tissue evidence="21">Mycelium</tissue>
    </source>
</reference>
<keyword evidence="5" id="KW-0926">Vacuole</keyword>
<feature type="transmembrane region" description="Helical" evidence="17">
    <location>
        <begin position="7"/>
        <end position="26"/>
    </location>
</feature>
<evidence type="ECO:0000256" key="9">
    <source>
        <dbReference type="ARBA" id="ARBA00022801"/>
    </source>
</evidence>
<dbReference type="GO" id="GO:0005774">
    <property type="term" value="C:vacuolar membrane"/>
    <property type="evidence" value="ECO:0007669"/>
    <property type="project" value="UniProtKB-SubCell"/>
</dbReference>
<dbReference type="Gene3D" id="3.40.630.10">
    <property type="entry name" value="Zn peptidases"/>
    <property type="match status" value="1"/>
</dbReference>
<feature type="domain" description="Vacuolar membrane protease C-terminal" evidence="19">
    <location>
        <begin position="675"/>
        <end position="926"/>
    </location>
</feature>
<comment type="function">
    <text evidence="2">May be involved in vacuolar sorting and osmoregulation.</text>
</comment>
<feature type="transmembrane region" description="Helical" evidence="17">
    <location>
        <begin position="386"/>
        <end position="407"/>
    </location>
</feature>
<name>A0A9P7KF72_9AGAR</name>
<evidence type="ECO:0000259" key="18">
    <source>
        <dbReference type="Pfam" id="PF04389"/>
    </source>
</evidence>
<dbReference type="InterPro" id="IPR048024">
    <property type="entry name" value="Fxna-like_M28_dom"/>
</dbReference>
<dbReference type="EC" id="3.4.-.-" evidence="15"/>
<dbReference type="GO" id="GO:0046872">
    <property type="term" value="F:metal ion binding"/>
    <property type="evidence" value="ECO:0007669"/>
    <property type="project" value="UniProtKB-KW"/>
</dbReference>
<comment type="cofactor">
    <cofactor evidence="1">
        <name>Zn(2+)</name>
        <dbReference type="ChEBI" id="CHEBI:29105"/>
    </cofactor>
</comment>
<evidence type="ECO:0000256" key="1">
    <source>
        <dbReference type="ARBA" id="ARBA00001947"/>
    </source>
</evidence>
<keyword evidence="6 15" id="KW-0645">Protease</keyword>
<feature type="transmembrane region" description="Helical" evidence="17">
    <location>
        <begin position="547"/>
        <end position="568"/>
    </location>
</feature>
<dbReference type="InterPro" id="IPR053976">
    <property type="entry name" value="PFF1_TM"/>
</dbReference>
<feature type="transmembrane region" description="Helical" evidence="17">
    <location>
        <begin position="588"/>
        <end position="611"/>
    </location>
</feature>
<dbReference type="InterPro" id="IPR053975">
    <property type="entry name" value="PFF1_C"/>
</dbReference>
<evidence type="ECO:0000259" key="19">
    <source>
        <dbReference type="Pfam" id="PF22250"/>
    </source>
</evidence>
<keyword evidence="8 15" id="KW-0479">Metal-binding</keyword>
<protein>
    <recommendedName>
        <fullName evidence="15">Peptide hydrolase</fullName>
        <ecNumber evidence="15">3.4.-.-</ecNumber>
    </recommendedName>
</protein>
<evidence type="ECO:0000256" key="17">
    <source>
        <dbReference type="SAM" id="Phobius"/>
    </source>
</evidence>
<dbReference type="AlphaFoldDB" id="A0A9P7KF72"/>
<accession>A0A9P7KF72</accession>
<evidence type="ECO:0000256" key="3">
    <source>
        <dbReference type="ARBA" id="ARBA00004128"/>
    </source>
</evidence>
<dbReference type="GO" id="GO:0006508">
    <property type="term" value="P:proteolysis"/>
    <property type="evidence" value="ECO:0007669"/>
    <property type="project" value="UniProtKB-KW"/>
</dbReference>
<sequence length="932" mass="101689">MKPWPSVLGTTTVVVMYALIFAAVLITDQLPAIPDSAHQHGLNLAQAWKDLHVISTRPHPYNSHANDLVHSYLLSRLQPVAAAYPHVHVVDDRISNASYDQIYFEGTNILVKVDGTDPDQSGAVLFSAHYDSVSTSNGATDDGMGIVSMLQMVQKLAETRSKRTAIFNFNNGEEDGLNGAHAFLQHPWSNLTATFLNLEGASSGSRPILFRGTSTKPLRAFLHKHVPHPHGTVLAGDAFAKGIIRSRTDYSVYFEGGGMQGVDLAFYKGRSSYHTKYDTIPFLRGGTRALWRMMESVDGAGRALLDQDDSEPAGDVVYFDLFGRSMVMFSLSAMQTFNTVFLAAAPVIVLSLTASRRLTASKSSQAGLIRRLWHAGSVLDFSWVRFWIGLTAVIASQAGLVLAYVALNKYVVYSYAYLIIATAISLVYLVFSISFSSSSILRNHAASTSDATPQLLQLVVFTYLLLLATTTLVPIGGTYIFTALATCAFLGWAVGAADKLINRQDGVTRATDTDVDDQSEEEPTEVTPLIERHSSQTSLTVIPQGDCCVWFIQLALVVPIPVVLVAHISDLLVGAMPQGIVDGGPVWLVYAALCLISTLLVLPLAPFISSYPSSPPLALAPPFQHLNSAKTLFRILLVAFGISAAYTSGLLGVFFTPTVPPNTRLGFPFSMEIPMKVFFQQRVEVVAPWVKGGSKSESATDIRVRPTTYLTGIPHYLERLIVPALPSAIENGAECIQDDDRPGLIRCGWPSGDDMIPSPGKGGSASEPEDTASGRDAQVLSKNPWIKSSISRRSQTSARIWIRGTNTRACRVYFDNVKAAKWSVAGGTPGVQKGYEAYETKEGRGLTELRVWSRTWDREFEIDVEFVEGAEKIKGSVACEWSEYESGTVGIQHHLVGSTIPAYEEVLRFFPRWATLTKLTDGLVEVWSAFEI</sequence>
<dbReference type="PANTHER" id="PTHR12147">
    <property type="entry name" value="METALLOPEPTIDASE M28 FAMILY MEMBER"/>
    <property type="match status" value="1"/>
</dbReference>
<feature type="transmembrane region" description="Helical" evidence="17">
    <location>
        <begin position="632"/>
        <end position="655"/>
    </location>
</feature>
<dbReference type="CDD" id="cd03875">
    <property type="entry name" value="M28_Fxna_like"/>
    <property type="match status" value="1"/>
</dbReference>
<feature type="domain" description="Vacuolar membrane protease transmembrane" evidence="20">
    <location>
        <begin position="513"/>
        <end position="608"/>
    </location>
</feature>
<evidence type="ECO:0000256" key="8">
    <source>
        <dbReference type="ARBA" id="ARBA00022723"/>
    </source>
</evidence>
<evidence type="ECO:0000256" key="10">
    <source>
        <dbReference type="ARBA" id="ARBA00022833"/>
    </source>
</evidence>
<keyword evidence="11 17" id="KW-1133">Transmembrane helix</keyword>
<evidence type="ECO:0000313" key="22">
    <source>
        <dbReference type="Proteomes" id="UP000775547"/>
    </source>
</evidence>
<evidence type="ECO:0000313" key="21">
    <source>
        <dbReference type="EMBL" id="KAG5648253.1"/>
    </source>
</evidence>
<dbReference type="Pfam" id="PF04389">
    <property type="entry name" value="Peptidase_M28"/>
    <property type="match status" value="1"/>
</dbReference>
<keyword evidence="7 17" id="KW-0812">Transmembrane</keyword>